<keyword evidence="2" id="KW-1003">Cell membrane</keyword>
<keyword evidence="6" id="KW-0029">Amino-acid transport</keyword>
<gene>
    <name evidence="9" type="ORF">ACFORJ_02715</name>
</gene>
<proteinExistence type="predicted"/>
<dbReference type="InterPro" id="IPR003593">
    <property type="entry name" value="AAA+_ATPase"/>
</dbReference>
<dbReference type="SMART" id="SM00382">
    <property type="entry name" value="AAA"/>
    <property type="match status" value="1"/>
</dbReference>
<dbReference type="PANTHER" id="PTHR43166">
    <property type="entry name" value="AMINO ACID IMPORT ATP-BINDING PROTEIN"/>
    <property type="match status" value="1"/>
</dbReference>
<reference evidence="10" key="1">
    <citation type="journal article" date="2019" name="Int. J. Syst. Evol. Microbiol.">
        <title>The Global Catalogue of Microorganisms (GCM) 10K type strain sequencing project: providing services to taxonomists for standard genome sequencing and annotation.</title>
        <authorList>
            <consortium name="The Broad Institute Genomics Platform"/>
            <consortium name="The Broad Institute Genome Sequencing Center for Infectious Disease"/>
            <person name="Wu L."/>
            <person name="Ma J."/>
        </authorList>
    </citation>
    <scope>NUCLEOTIDE SEQUENCE [LARGE SCALE GENOMIC DNA]</scope>
    <source>
        <strain evidence="10">CCUG 53252</strain>
    </source>
</reference>
<dbReference type="Gene3D" id="3.40.50.300">
    <property type="entry name" value="P-loop containing nucleotide triphosphate hydrolases"/>
    <property type="match status" value="1"/>
</dbReference>
<dbReference type="SUPFAM" id="SSF52540">
    <property type="entry name" value="P-loop containing nucleoside triphosphate hydrolases"/>
    <property type="match status" value="1"/>
</dbReference>
<dbReference type="GO" id="GO:0005524">
    <property type="term" value="F:ATP binding"/>
    <property type="evidence" value="ECO:0007669"/>
    <property type="project" value="UniProtKB-KW"/>
</dbReference>
<dbReference type="CDD" id="cd03258">
    <property type="entry name" value="ABC_MetN_methionine_transporter"/>
    <property type="match status" value="1"/>
</dbReference>
<accession>A0ABV7ZLR8</accession>
<keyword evidence="10" id="KW-1185">Reference proteome</keyword>
<evidence type="ECO:0000256" key="6">
    <source>
        <dbReference type="ARBA" id="ARBA00022970"/>
    </source>
</evidence>
<dbReference type="InterPro" id="IPR041701">
    <property type="entry name" value="MetN_ABC"/>
</dbReference>
<dbReference type="Pfam" id="PF00005">
    <property type="entry name" value="ABC_tran"/>
    <property type="match status" value="1"/>
</dbReference>
<evidence type="ECO:0000259" key="8">
    <source>
        <dbReference type="PROSITE" id="PS50893"/>
    </source>
</evidence>
<keyword evidence="5" id="KW-1278">Translocase</keyword>
<dbReference type="PANTHER" id="PTHR43166:SF30">
    <property type="entry name" value="METHIONINE IMPORT ATP-BINDING PROTEIN METN"/>
    <property type="match status" value="1"/>
</dbReference>
<dbReference type="EMBL" id="JBHRZN010000001">
    <property type="protein sequence ID" value="MFC3849080.1"/>
    <property type="molecule type" value="Genomic_DNA"/>
</dbReference>
<protein>
    <submittedName>
        <fullName evidence="9">Methionine ABC transporter ATP-binding protein</fullName>
    </submittedName>
</protein>
<name>A0ABV7ZLR8_9CORY</name>
<evidence type="ECO:0000313" key="9">
    <source>
        <dbReference type="EMBL" id="MFC3849080.1"/>
    </source>
</evidence>
<dbReference type="RefSeq" id="WP_290291291.1">
    <property type="nucleotide sequence ID" value="NZ_CP047211.1"/>
</dbReference>
<comment type="caution">
    <text evidence="9">The sequence shown here is derived from an EMBL/GenBank/DDBJ whole genome shotgun (WGS) entry which is preliminary data.</text>
</comment>
<evidence type="ECO:0000256" key="4">
    <source>
        <dbReference type="ARBA" id="ARBA00022840"/>
    </source>
</evidence>
<dbReference type="Proteomes" id="UP001595751">
    <property type="component" value="Unassembled WGS sequence"/>
</dbReference>
<evidence type="ECO:0000256" key="2">
    <source>
        <dbReference type="ARBA" id="ARBA00022475"/>
    </source>
</evidence>
<dbReference type="InterPro" id="IPR050086">
    <property type="entry name" value="MetN_ABC_transporter-like"/>
</dbReference>
<feature type="domain" description="ABC transporter" evidence="8">
    <location>
        <begin position="11"/>
        <end position="250"/>
    </location>
</feature>
<keyword evidence="7" id="KW-0472">Membrane</keyword>
<evidence type="ECO:0000256" key="7">
    <source>
        <dbReference type="ARBA" id="ARBA00023136"/>
    </source>
</evidence>
<dbReference type="InterPro" id="IPR017871">
    <property type="entry name" value="ABC_transporter-like_CS"/>
</dbReference>
<dbReference type="PROSITE" id="PS00211">
    <property type="entry name" value="ABC_TRANSPORTER_1"/>
    <property type="match status" value="1"/>
</dbReference>
<dbReference type="PROSITE" id="PS50893">
    <property type="entry name" value="ABC_TRANSPORTER_2"/>
    <property type="match status" value="1"/>
</dbReference>
<dbReference type="InterPro" id="IPR027417">
    <property type="entry name" value="P-loop_NTPase"/>
</dbReference>
<evidence type="ECO:0000256" key="3">
    <source>
        <dbReference type="ARBA" id="ARBA00022741"/>
    </source>
</evidence>
<keyword evidence="1" id="KW-0813">Transport</keyword>
<organism evidence="9 10">
    <name type="scientific">Corynebacterium hansenii</name>
    <dbReference type="NCBI Taxonomy" id="394964"/>
    <lineage>
        <taxon>Bacteria</taxon>
        <taxon>Bacillati</taxon>
        <taxon>Actinomycetota</taxon>
        <taxon>Actinomycetes</taxon>
        <taxon>Mycobacteriales</taxon>
        <taxon>Corynebacteriaceae</taxon>
        <taxon>Corynebacterium</taxon>
    </lineage>
</organism>
<keyword evidence="4 9" id="KW-0067">ATP-binding</keyword>
<evidence type="ECO:0000256" key="5">
    <source>
        <dbReference type="ARBA" id="ARBA00022967"/>
    </source>
</evidence>
<keyword evidence="3" id="KW-0547">Nucleotide-binding</keyword>
<evidence type="ECO:0000256" key="1">
    <source>
        <dbReference type="ARBA" id="ARBA00022448"/>
    </source>
</evidence>
<sequence length="367" mass="38541">MPSNSGAGTRVELRGVSKVFGSGKSATPAVDDVTLSVEPGGVLGVIGYSGAGKSTLIRLINGLESPTSGEVLLDGTDIAGMKERELREVRRDIGMIFQQFNLFTSRTVAGNVAYPLELAGMPRAERKERVAELLEFVGLGDRGDSYPEQLSGGQKQRVGIARALATNPSLLLADEATSALDPETTADVLELLREVNRKFGVTIVLITHEMSVVRAIADHVAVMENGRVVEHAAVHDLFAHPTTEVGRRFAATALRDRPAGRELDSVVGSLADDAAALVTVRVDDDVPLGRVLDIARAEGLDATVAHGSVSNVQARSFGRLTLRLSATGGAATAGAGGETGDAGRDVTAAAERIVAKLNEFTESEVIR</sequence>
<evidence type="ECO:0000313" key="10">
    <source>
        <dbReference type="Proteomes" id="UP001595751"/>
    </source>
</evidence>
<dbReference type="InterPro" id="IPR003439">
    <property type="entry name" value="ABC_transporter-like_ATP-bd"/>
</dbReference>